<evidence type="ECO:0000313" key="3">
    <source>
        <dbReference type="EMBL" id="EXJ85031.1"/>
    </source>
</evidence>
<gene>
    <name evidence="3" type="ORF">A1O3_05706</name>
</gene>
<feature type="region of interest" description="Disordered" evidence="1">
    <location>
        <begin position="456"/>
        <end position="531"/>
    </location>
</feature>
<dbReference type="EMBL" id="AMGY01000004">
    <property type="protein sequence ID" value="EXJ85031.1"/>
    <property type="molecule type" value="Genomic_DNA"/>
</dbReference>
<evidence type="ECO:0000256" key="1">
    <source>
        <dbReference type="SAM" id="MobiDB-lite"/>
    </source>
</evidence>
<dbReference type="PANTHER" id="PTHR47667:SF1">
    <property type="entry name" value="REGULATOR OF TY1 TRANSPOSITION PROTEIN 107"/>
    <property type="match status" value="1"/>
</dbReference>
<dbReference type="GO" id="GO:1990683">
    <property type="term" value="P:DNA double-strand break attachment to nuclear envelope"/>
    <property type="evidence" value="ECO:0007669"/>
    <property type="project" value="TreeGrafter"/>
</dbReference>
<dbReference type="Gene3D" id="3.40.50.10190">
    <property type="entry name" value="BRCT domain"/>
    <property type="match status" value="5"/>
</dbReference>
<organism evidence="3 4">
    <name type="scientific">Capronia epimyces CBS 606.96</name>
    <dbReference type="NCBI Taxonomy" id="1182542"/>
    <lineage>
        <taxon>Eukaryota</taxon>
        <taxon>Fungi</taxon>
        <taxon>Dikarya</taxon>
        <taxon>Ascomycota</taxon>
        <taxon>Pezizomycotina</taxon>
        <taxon>Eurotiomycetes</taxon>
        <taxon>Chaetothyriomycetidae</taxon>
        <taxon>Chaetothyriales</taxon>
        <taxon>Herpotrichiellaceae</taxon>
        <taxon>Capronia</taxon>
    </lineage>
</organism>
<dbReference type="InterPro" id="IPR001357">
    <property type="entry name" value="BRCT_dom"/>
</dbReference>
<feature type="domain" description="BRCT" evidence="2">
    <location>
        <begin position="7"/>
        <end position="105"/>
    </location>
</feature>
<evidence type="ECO:0000259" key="2">
    <source>
        <dbReference type="PROSITE" id="PS50172"/>
    </source>
</evidence>
<keyword evidence="4" id="KW-1185">Reference proteome</keyword>
<dbReference type="OrthoDB" id="342264at2759"/>
<dbReference type="HOGENOM" id="CLU_002149_2_0_1"/>
<proteinExistence type="predicted"/>
<dbReference type="PANTHER" id="PTHR47667">
    <property type="entry name" value="REGULATOR OF TY1 TRANSPOSITION PROTEIN 107"/>
    <property type="match status" value="1"/>
</dbReference>
<sequence>MDAIEPQRQGLFATCSFAVVRSAALSDKDAESLASELKLHGGEVVIDNYPESSLDLRGITHIVATTYDFPDYNACCDALIPVIKPTWVSHSLAKDKLLNPRQYNPDPRFFMSDVVACVADLPQGDSDAIAGGILAMGGLFSTKLTSQVTHIISLSTDSESCLFAQRKKLKVKMVLPHWVDDCLKLGRKIDEQPYMLPDPDILKPSMEKAPSGRLKTQVEGASDPDPSRQKPKPDQPRKLQKVFKKKTVMLAGDLGISQYLRGILHGMIEVSGGKLTESVTEADMYICKYREGKDYKIASRAGKDVGNLAWLYFLIQTDEWTSPLRRLLHYPVARNGLPGFSSLKISLSNYSGEARTYLENLINATGAVSTKTLRQDNTHLVTAHVMSEKCAAAKDWGIHIVNHLWLEESYTRWKMQSITDGRYTHFPKRTNLGDVVGHIQLDRSVLEQFFLPDDTTDTLDAPAEPDPMRQVNHNTVSARGANQTKKPNRRPTSKDAPAAQLLTPAPAKVIPTGKENVTPSTGHSRKSKEVASARLHDMTPDILLYEKERKRVGGVVYGGRRKGHDEQSEVGRKRSKQLRTLGIICTTDPTRATHLAAPYIVRTQKFVTALAYAPLVISTDFIDACLKENKVPDPEAFKLQDTENEKRLGLTLKSSRERAQNNHNQLLHGRSIYCMENVRGGFETFKSIVEANGGRCMLWRNRKGQKVSSGRTESEAGLDTDANDDVYLLTDERNENKPLICRFKEMAEGSQKSARIVLTDWLLETAMSQQILPTQRYEV</sequence>
<name>W9Y718_9EURO</name>
<dbReference type="GO" id="GO:0005634">
    <property type="term" value="C:nucleus"/>
    <property type="evidence" value="ECO:0007669"/>
    <property type="project" value="TreeGrafter"/>
</dbReference>
<dbReference type="GO" id="GO:0035361">
    <property type="term" value="C:Cul8-RING ubiquitin ligase complex"/>
    <property type="evidence" value="ECO:0007669"/>
    <property type="project" value="TreeGrafter"/>
</dbReference>
<reference evidence="3 4" key="1">
    <citation type="submission" date="2013-03" db="EMBL/GenBank/DDBJ databases">
        <title>The Genome Sequence of Capronia epimyces CBS 606.96.</title>
        <authorList>
            <consortium name="The Broad Institute Genomics Platform"/>
            <person name="Cuomo C."/>
            <person name="de Hoog S."/>
            <person name="Gorbushina A."/>
            <person name="Walker B."/>
            <person name="Young S.K."/>
            <person name="Zeng Q."/>
            <person name="Gargeya S."/>
            <person name="Fitzgerald M."/>
            <person name="Haas B."/>
            <person name="Abouelleil A."/>
            <person name="Allen A.W."/>
            <person name="Alvarado L."/>
            <person name="Arachchi H.M."/>
            <person name="Berlin A.M."/>
            <person name="Chapman S.B."/>
            <person name="Gainer-Dewar J."/>
            <person name="Goldberg J."/>
            <person name="Griggs A."/>
            <person name="Gujja S."/>
            <person name="Hansen M."/>
            <person name="Howarth C."/>
            <person name="Imamovic A."/>
            <person name="Ireland A."/>
            <person name="Larimer J."/>
            <person name="McCowan C."/>
            <person name="Murphy C."/>
            <person name="Pearson M."/>
            <person name="Poon T.W."/>
            <person name="Priest M."/>
            <person name="Roberts A."/>
            <person name="Saif S."/>
            <person name="Shea T."/>
            <person name="Sisk P."/>
            <person name="Sykes S."/>
            <person name="Wortman J."/>
            <person name="Nusbaum C."/>
            <person name="Birren B."/>
        </authorList>
    </citation>
    <scope>NUCLEOTIDE SEQUENCE [LARGE SCALE GENOMIC DNA]</scope>
    <source>
        <strain evidence="3 4">CBS 606.96</strain>
    </source>
</reference>
<dbReference type="PROSITE" id="PS50172">
    <property type="entry name" value="BRCT"/>
    <property type="match status" value="5"/>
</dbReference>
<dbReference type="STRING" id="1182542.W9Y718"/>
<protein>
    <recommendedName>
        <fullName evidence="2">BRCT domain-containing protein</fullName>
    </recommendedName>
</protein>
<dbReference type="AlphaFoldDB" id="W9Y718"/>
<feature type="region of interest" description="Disordered" evidence="1">
    <location>
        <begin position="196"/>
        <end position="238"/>
    </location>
</feature>
<comment type="caution">
    <text evidence="3">The sequence shown here is derived from an EMBL/GenBank/DDBJ whole genome shotgun (WGS) entry which is preliminary data.</text>
</comment>
<dbReference type="FunFam" id="3.40.50.10190:FF:000048">
    <property type="entry name" value="DNA repair protein Rtt107"/>
    <property type="match status" value="1"/>
</dbReference>
<dbReference type="CDD" id="cd18437">
    <property type="entry name" value="BRCT_BRC1_like_rpt3"/>
    <property type="match status" value="1"/>
</dbReference>
<dbReference type="eggNOG" id="KOG2043">
    <property type="taxonomic scope" value="Eukaryota"/>
</dbReference>
<dbReference type="InterPro" id="IPR036420">
    <property type="entry name" value="BRCT_dom_sf"/>
</dbReference>
<feature type="domain" description="BRCT" evidence="2">
    <location>
        <begin position="340"/>
        <end position="423"/>
    </location>
</feature>
<dbReference type="SUPFAM" id="SSF52113">
    <property type="entry name" value="BRCT domain"/>
    <property type="match status" value="5"/>
</dbReference>
<dbReference type="GO" id="GO:0006302">
    <property type="term" value="P:double-strand break repair"/>
    <property type="evidence" value="ECO:0007669"/>
    <property type="project" value="TreeGrafter"/>
</dbReference>
<dbReference type="Pfam" id="PF12738">
    <property type="entry name" value="PTCB-BRCT"/>
    <property type="match status" value="2"/>
</dbReference>
<dbReference type="CDD" id="cd18436">
    <property type="entry name" value="BRCT_BRC1_like_rpt2"/>
    <property type="match status" value="1"/>
</dbReference>
<feature type="domain" description="BRCT" evidence="2">
    <location>
        <begin position="105"/>
        <end position="196"/>
    </location>
</feature>
<feature type="compositionally biased region" description="Low complexity" evidence="1">
    <location>
        <begin position="496"/>
        <end position="507"/>
    </location>
</feature>
<accession>W9Y718</accession>
<dbReference type="RefSeq" id="XP_007734016.1">
    <property type="nucleotide sequence ID" value="XM_007735826.1"/>
</dbReference>
<feature type="compositionally biased region" description="Polar residues" evidence="1">
    <location>
        <begin position="471"/>
        <end position="485"/>
    </location>
</feature>
<feature type="compositionally biased region" description="Basic and acidic residues" evidence="1">
    <location>
        <begin position="225"/>
        <end position="237"/>
    </location>
</feature>
<dbReference type="SMART" id="SM00292">
    <property type="entry name" value="BRCT"/>
    <property type="match status" value="5"/>
</dbReference>
<feature type="domain" description="BRCT" evidence="2">
    <location>
        <begin position="238"/>
        <end position="328"/>
    </location>
</feature>
<feature type="domain" description="BRCT" evidence="2">
    <location>
        <begin position="709"/>
        <end position="779"/>
    </location>
</feature>
<dbReference type="Pfam" id="PF16770">
    <property type="entry name" value="RTT107_BRCT_5"/>
    <property type="match status" value="1"/>
</dbReference>
<dbReference type="InterPro" id="IPR053036">
    <property type="entry name" value="CellCycle_DNARepair_Reg"/>
</dbReference>
<dbReference type="CDD" id="cd17743">
    <property type="entry name" value="BRCT_BRC1_like_rpt5"/>
    <property type="match status" value="1"/>
</dbReference>
<evidence type="ECO:0000313" key="4">
    <source>
        <dbReference type="Proteomes" id="UP000019478"/>
    </source>
</evidence>
<dbReference type="Proteomes" id="UP000019478">
    <property type="component" value="Unassembled WGS sequence"/>
</dbReference>
<dbReference type="GeneID" id="19169816"/>